<keyword evidence="1" id="KW-1133">Transmembrane helix</keyword>
<evidence type="ECO:0000256" key="1">
    <source>
        <dbReference type="SAM" id="Phobius"/>
    </source>
</evidence>
<name>A0ABM0K240_APLCA</name>
<accession>A0ABM0K240</accession>
<feature type="transmembrane region" description="Helical" evidence="1">
    <location>
        <begin position="28"/>
        <end position="49"/>
    </location>
</feature>
<proteinExistence type="predicted"/>
<dbReference type="Proteomes" id="UP000694888">
    <property type="component" value="Unplaced"/>
</dbReference>
<dbReference type="GeneID" id="101850031"/>
<keyword evidence="2" id="KW-1185">Reference proteome</keyword>
<reference evidence="3" key="1">
    <citation type="submission" date="2025-08" db="UniProtKB">
        <authorList>
            <consortium name="RefSeq"/>
        </authorList>
    </citation>
    <scope>IDENTIFICATION</scope>
</reference>
<organism evidence="2 3">
    <name type="scientific">Aplysia californica</name>
    <name type="common">California sea hare</name>
    <dbReference type="NCBI Taxonomy" id="6500"/>
    <lineage>
        <taxon>Eukaryota</taxon>
        <taxon>Metazoa</taxon>
        <taxon>Spiralia</taxon>
        <taxon>Lophotrochozoa</taxon>
        <taxon>Mollusca</taxon>
        <taxon>Gastropoda</taxon>
        <taxon>Heterobranchia</taxon>
        <taxon>Euthyneura</taxon>
        <taxon>Tectipleura</taxon>
        <taxon>Aplysiida</taxon>
        <taxon>Aplysioidea</taxon>
        <taxon>Aplysiidae</taxon>
        <taxon>Aplysia</taxon>
    </lineage>
</organism>
<evidence type="ECO:0000313" key="2">
    <source>
        <dbReference type="Proteomes" id="UP000694888"/>
    </source>
</evidence>
<dbReference type="RefSeq" id="XP_005106943.1">
    <property type="nucleotide sequence ID" value="XM_005106886.3"/>
</dbReference>
<keyword evidence="1" id="KW-0812">Transmembrane</keyword>
<evidence type="ECO:0000313" key="3">
    <source>
        <dbReference type="RefSeq" id="XP_005106943.1"/>
    </source>
</evidence>
<keyword evidence="1" id="KW-0472">Membrane</keyword>
<sequence length="153" mass="17019">MEYSNCKCVVSPHMTSHKSRPDRTGRELLVGFLGSLVGLGLSVPTFFLFRSWLRRCRSPGGFRCSRRVSKGNKPVGERTRRWVDGHNMPAVETPYLRKMPPSGLSGGSDVRSVASGKTNVTNIYRATFNDDNIHSTAPKKNLTTYRSGAKDWG</sequence>
<protein>
    <submittedName>
        <fullName evidence="3">Uncharacterized protein LOC101850031</fullName>
    </submittedName>
</protein>
<gene>
    <name evidence="3" type="primary">LOC101850031</name>
</gene>